<evidence type="ECO:0000256" key="4">
    <source>
        <dbReference type="ARBA" id="ARBA00022989"/>
    </source>
</evidence>
<reference evidence="7 8" key="1">
    <citation type="journal article" date="2022" name="Int. J. Syst. Evol. Microbiol.">
        <title>Noviherbaspirillum aridicola sp. nov., isolated from an arid soil in Pakistan.</title>
        <authorList>
            <person name="Khan I.U."/>
            <person name="Saqib M."/>
            <person name="Amin A."/>
            <person name="Hussain F."/>
            <person name="Li L."/>
            <person name="Liu Y.H."/>
            <person name="Fang B.Z."/>
            <person name="Ahmed I."/>
            <person name="Li W.J."/>
        </authorList>
    </citation>
    <scope>NUCLEOTIDE SEQUENCE [LARGE SCALE GENOMIC DNA]</scope>
    <source>
        <strain evidence="7 8">NCCP-691</strain>
    </source>
</reference>
<evidence type="ECO:0000313" key="7">
    <source>
        <dbReference type="EMBL" id="GIZ51374.1"/>
    </source>
</evidence>
<feature type="transmembrane region" description="Helical" evidence="6">
    <location>
        <begin position="176"/>
        <end position="194"/>
    </location>
</feature>
<proteinExistence type="predicted"/>
<feature type="transmembrane region" description="Helical" evidence="6">
    <location>
        <begin position="58"/>
        <end position="75"/>
    </location>
</feature>
<dbReference type="Pfam" id="PF03706">
    <property type="entry name" value="LPG_synthase_TM"/>
    <property type="match status" value="1"/>
</dbReference>
<sequence>MNRAASAPRGGITSRSWWPWLKRALTLIFFAVVGYLLFTQARAVEWGEVFETLRKRPASSLWPAAVLAAGSYLLYSCFDLFGRRLTGHRLAAPQVMAVTFISYAFNLNMGALVGGVAFRYRLYSRLGLDAPTVTRVVGLSMLTNWLGYLLLAGLAFALTPPDPPPGWKLDAGGLRLLGVALLAAALAYMLLCAFSRRREWHVRGHDIQLPSLRMALLQLLISSANWLLIAGTVWLLLGQKIAFGPVLAVLLVAAVAGVITHVPAGLGVLEVVFVTLLSHQLPRHELLAGLLAYRAIYYLAPLAVAALGFLIMELRARRARQSGGAGGTGTT</sequence>
<dbReference type="PANTHER" id="PTHR39087:SF2">
    <property type="entry name" value="UPF0104 MEMBRANE PROTEIN MJ1595"/>
    <property type="match status" value="1"/>
</dbReference>
<feature type="transmembrane region" description="Helical" evidence="6">
    <location>
        <begin position="132"/>
        <end position="156"/>
    </location>
</feature>
<feature type="transmembrane region" description="Helical" evidence="6">
    <location>
        <begin position="215"/>
        <end position="235"/>
    </location>
</feature>
<evidence type="ECO:0000256" key="6">
    <source>
        <dbReference type="SAM" id="Phobius"/>
    </source>
</evidence>
<name>A0ABQ4Q2L4_9BURK</name>
<comment type="subcellular location">
    <subcellularLocation>
        <location evidence="1">Cell membrane</location>
        <topology evidence="1">Multi-pass membrane protein</topology>
    </subcellularLocation>
</comment>
<protein>
    <submittedName>
        <fullName evidence="7">Membrane protein</fullName>
    </submittedName>
</protein>
<dbReference type="PANTHER" id="PTHR39087">
    <property type="entry name" value="UPF0104 MEMBRANE PROTEIN MJ1595"/>
    <property type="match status" value="1"/>
</dbReference>
<evidence type="ECO:0000256" key="5">
    <source>
        <dbReference type="ARBA" id="ARBA00023136"/>
    </source>
</evidence>
<dbReference type="InterPro" id="IPR022791">
    <property type="entry name" value="L-PG_synthase/AglD"/>
</dbReference>
<dbReference type="EMBL" id="BPMK01000005">
    <property type="protein sequence ID" value="GIZ51374.1"/>
    <property type="molecule type" value="Genomic_DNA"/>
</dbReference>
<keyword evidence="8" id="KW-1185">Reference proteome</keyword>
<evidence type="ECO:0000256" key="2">
    <source>
        <dbReference type="ARBA" id="ARBA00022475"/>
    </source>
</evidence>
<keyword evidence="4 6" id="KW-1133">Transmembrane helix</keyword>
<accession>A0ABQ4Q2L4</accession>
<gene>
    <name evidence="7" type="ORF">NCCP691_13880</name>
</gene>
<keyword evidence="3 6" id="KW-0812">Transmembrane</keyword>
<dbReference type="Proteomes" id="UP000887222">
    <property type="component" value="Unassembled WGS sequence"/>
</dbReference>
<feature type="transmembrane region" description="Helical" evidence="6">
    <location>
        <begin position="295"/>
        <end position="312"/>
    </location>
</feature>
<organism evidence="7 8">
    <name type="scientific">Noviherbaspirillum aridicola</name>
    <dbReference type="NCBI Taxonomy" id="2849687"/>
    <lineage>
        <taxon>Bacteria</taxon>
        <taxon>Pseudomonadati</taxon>
        <taxon>Pseudomonadota</taxon>
        <taxon>Betaproteobacteria</taxon>
        <taxon>Burkholderiales</taxon>
        <taxon>Oxalobacteraceae</taxon>
        <taxon>Noviherbaspirillum</taxon>
    </lineage>
</organism>
<evidence type="ECO:0000256" key="3">
    <source>
        <dbReference type="ARBA" id="ARBA00022692"/>
    </source>
</evidence>
<keyword evidence="2" id="KW-1003">Cell membrane</keyword>
<evidence type="ECO:0000313" key="8">
    <source>
        <dbReference type="Proteomes" id="UP000887222"/>
    </source>
</evidence>
<evidence type="ECO:0000256" key="1">
    <source>
        <dbReference type="ARBA" id="ARBA00004651"/>
    </source>
</evidence>
<feature type="transmembrane region" description="Helical" evidence="6">
    <location>
        <begin position="241"/>
        <end position="259"/>
    </location>
</feature>
<feature type="transmembrane region" description="Helical" evidence="6">
    <location>
        <begin position="95"/>
        <end position="120"/>
    </location>
</feature>
<keyword evidence="5 6" id="KW-0472">Membrane</keyword>
<dbReference type="RefSeq" id="WP_220807542.1">
    <property type="nucleotide sequence ID" value="NZ_BPMK01000005.1"/>
</dbReference>
<feature type="transmembrane region" description="Helical" evidence="6">
    <location>
        <begin position="20"/>
        <end position="38"/>
    </location>
</feature>
<comment type="caution">
    <text evidence="7">The sequence shown here is derived from an EMBL/GenBank/DDBJ whole genome shotgun (WGS) entry which is preliminary data.</text>
</comment>